<dbReference type="Gene3D" id="3.10.20.720">
    <property type="match status" value="1"/>
</dbReference>
<dbReference type="InterPro" id="IPR007902">
    <property type="entry name" value="Chl4/mis15/CENP-N"/>
</dbReference>
<protein>
    <submittedName>
        <fullName evidence="1">Uncharacterized protein</fullName>
    </submittedName>
</protein>
<evidence type="ECO:0000313" key="1">
    <source>
        <dbReference type="EMBL" id="KAG0686417.1"/>
    </source>
</evidence>
<dbReference type="AlphaFoldDB" id="A0A9P7BC35"/>
<reference evidence="1" key="1">
    <citation type="submission" date="2020-11" db="EMBL/GenBank/DDBJ databases">
        <title>Kefir isolates.</title>
        <authorList>
            <person name="Marcisauskas S."/>
            <person name="Kim Y."/>
            <person name="Blasche S."/>
        </authorList>
    </citation>
    <scope>NUCLEOTIDE SEQUENCE</scope>
    <source>
        <strain evidence="1">Olga-1</strain>
    </source>
</reference>
<dbReference type="Proteomes" id="UP000697127">
    <property type="component" value="Unassembled WGS sequence"/>
</dbReference>
<dbReference type="EMBL" id="PUHW01000527">
    <property type="protein sequence ID" value="KAG0686417.1"/>
    <property type="molecule type" value="Genomic_DNA"/>
</dbReference>
<dbReference type="GO" id="GO:0034080">
    <property type="term" value="P:CENP-A containing chromatin assembly"/>
    <property type="evidence" value="ECO:0007669"/>
    <property type="project" value="InterPro"/>
</dbReference>
<proteinExistence type="predicted"/>
<keyword evidence="2" id="KW-1185">Reference proteome</keyword>
<gene>
    <name evidence="1" type="ORF">C6P40_004168</name>
</gene>
<evidence type="ECO:0000313" key="2">
    <source>
        <dbReference type="Proteomes" id="UP000697127"/>
    </source>
</evidence>
<comment type="caution">
    <text evidence="1">The sequence shown here is derived from an EMBL/GenBank/DDBJ whole genome shotgun (WGS) entry which is preliminary data.</text>
</comment>
<dbReference type="GO" id="GO:0007059">
    <property type="term" value="P:chromosome segregation"/>
    <property type="evidence" value="ECO:0007669"/>
    <property type="project" value="InterPro"/>
</dbReference>
<dbReference type="Pfam" id="PF05238">
    <property type="entry name" value="CENP-N"/>
    <property type="match status" value="1"/>
</dbReference>
<name>A0A9P7BC35_9ASCO</name>
<accession>A0A9P7BC35</accession>
<sequence length="169" mass="19297">MKRVASLKFKGSVFKKMKSIEILEGNDNNDNNNNNNHNHDVSSIEEINEFNSTGIESKQDLNSNLNLKDSFDSIIPIHECKFQIKDDLIEFFKNRKNKDKKNKSSFNKLLNNNSLFKFNLDLYGSDVFGGLHELASKGIVDPYNVPDWLTGESGYIGGVINKGKMYRKK</sequence>
<organism evidence="1 2">
    <name type="scientific">Pichia californica</name>
    <dbReference type="NCBI Taxonomy" id="460514"/>
    <lineage>
        <taxon>Eukaryota</taxon>
        <taxon>Fungi</taxon>
        <taxon>Dikarya</taxon>
        <taxon>Ascomycota</taxon>
        <taxon>Saccharomycotina</taxon>
        <taxon>Pichiomycetes</taxon>
        <taxon>Pichiales</taxon>
        <taxon>Pichiaceae</taxon>
        <taxon>Pichia</taxon>
    </lineage>
</organism>